<feature type="binding site" evidence="10">
    <location>
        <position position="158"/>
    </location>
    <ligand>
        <name>Zn(2+)</name>
        <dbReference type="ChEBI" id="CHEBI:29105"/>
    </ligand>
</feature>
<dbReference type="InterPro" id="IPR023458">
    <property type="entry name" value="Met-tRNA_ligase_1"/>
</dbReference>
<evidence type="ECO:0000259" key="12">
    <source>
        <dbReference type="Pfam" id="PF09334"/>
    </source>
</evidence>
<keyword evidence="5 10" id="KW-0862">Zinc</keyword>
<dbReference type="GO" id="GO:0017101">
    <property type="term" value="C:aminoacyl-tRNA synthetase multienzyme complex"/>
    <property type="evidence" value="ECO:0007669"/>
    <property type="project" value="TreeGrafter"/>
</dbReference>
<dbReference type="SUPFAM" id="SSF52374">
    <property type="entry name" value="Nucleotidylyl transferase"/>
    <property type="match status" value="1"/>
</dbReference>
<dbReference type="InterPro" id="IPR001412">
    <property type="entry name" value="aa-tRNA-synth_I_CS"/>
</dbReference>
<dbReference type="Gene3D" id="2.20.28.20">
    <property type="entry name" value="Methionyl-tRNA synthetase, Zn-domain"/>
    <property type="match status" value="1"/>
</dbReference>
<keyword evidence="7 10" id="KW-0648">Protein biosynthesis</keyword>
<dbReference type="Gene3D" id="1.10.730.10">
    <property type="entry name" value="Isoleucyl-tRNA Synthetase, Domain 1"/>
    <property type="match status" value="1"/>
</dbReference>
<dbReference type="EMBL" id="DVAB01000042">
    <property type="protein sequence ID" value="HIK00886.1"/>
    <property type="molecule type" value="Genomic_DNA"/>
</dbReference>
<organism evidence="13 14">
    <name type="scientific">Candidatus Naiadarchaeum limnaeum</name>
    <dbReference type="NCBI Taxonomy" id="2756139"/>
    <lineage>
        <taxon>Archaea</taxon>
        <taxon>Candidatus Undinarchaeota</taxon>
        <taxon>Candidatus Undinarchaeia</taxon>
        <taxon>Candidatus Naiadarchaeales</taxon>
        <taxon>Candidatus Naiadarchaeaceae</taxon>
        <taxon>Candidatus Naiadarchaeum</taxon>
    </lineage>
</organism>
<dbReference type="PANTHER" id="PTHR45765">
    <property type="entry name" value="METHIONINE--TRNA LIGASE"/>
    <property type="match status" value="1"/>
</dbReference>
<name>A0A832VB32_9ARCH</name>
<keyword evidence="8 10" id="KW-0030">Aminoacyl-tRNA synthetase</keyword>
<dbReference type="NCBIfam" id="NF001100">
    <property type="entry name" value="PRK00133.1"/>
    <property type="match status" value="1"/>
</dbReference>
<dbReference type="InterPro" id="IPR015413">
    <property type="entry name" value="Methionyl/Leucyl_tRNA_Synth"/>
</dbReference>
<dbReference type="PRINTS" id="PR01041">
    <property type="entry name" value="TRNASYNTHMET"/>
</dbReference>
<keyword evidence="3 10" id="KW-0479">Metal-binding</keyword>
<dbReference type="HAMAP" id="MF_00098">
    <property type="entry name" value="Met_tRNA_synth_type1"/>
    <property type="match status" value="1"/>
</dbReference>
<comment type="caution">
    <text evidence="13">The sequence shown here is derived from an EMBL/GenBank/DDBJ whole genome shotgun (WGS) entry which is preliminary data.</text>
</comment>
<dbReference type="CDD" id="cd00814">
    <property type="entry name" value="MetRS_core"/>
    <property type="match status" value="1"/>
</dbReference>
<dbReference type="InterPro" id="IPR014729">
    <property type="entry name" value="Rossmann-like_a/b/a_fold"/>
</dbReference>
<evidence type="ECO:0000256" key="2">
    <source>
        <dbReference type="ARBA" id="ARBA00022598"/>
    </source>
</evidence>
<dbReference type="Gene3D" id="3.40.50.620">
    <property type="entry name" value="HUPs"/>
    <property type="match status" value="1"/>
</dbReference>
<feature type="domain" description="Methionyl/Valyl/Leucyl/Isoleucyl-tRNA synthetase anticodon-binding" evidence="11">
    <location>
        <begin position="408"/>
        <end position="514"/>
    </location>
</feature>
<keyword evidence="6 10" id="KW-0067">ATP-binding</keyword>
<evidence type="ECO:0000256" key="1">
    <source>
        <dbReference type="ARBA" id="ARBA00004496"/>
    </source>
</evidence>
<feature type="binding site" evidence="10">
    <location>
        <position position="161"/>
    </location>
    <ligand>
        <name>Zn(2+)</name>
        <dbReference type="ChEBI" id="CHEBI:29105"/>
    </ligand>
</feature>
<keyword evidence="2 10" id="KW-0436">Ligase</keyword>
<keyword evidence="4 10" id="KW-0547">Nucleotide-binding</keyword>
<protein>
    <recommendedName>
        <fullName evidence="10">Methionine--tRNA ligase</fullName>
        <ecNumber evidence="10">6.1.1.10</ecNumber>
    </recommendedName>
    <alternativeName>
        <fullName evidence="10">Methionyl-tRNA synthetase</fullName>
        <shortName evidence="10">MetRS</shortName>
    </alternativeName>
</protein>
<dbReference type="GO" id="GO:0046872">
    <property type="term" value="F:metal ion binding"/>
    <property type="evidence" value="ECO:0007669"/>
    <property type="project" value="UniProtKB-KW"/>
</dbReference>
<feature type="binding site" evidence="10">
    <location>
        <position position="326"/>
    </location>
    <ligand>
        <name>ATP</name>
        <dbReference type="ChEBI" id="CHEBI:30616"/>
    </ligand>
</feature>
<reference evidence="13 14" key="1">
    <citation type="journal article" name="Nat. Commun.">
        <title>Undinarchaeota illuminate DPANN phylogeny and the impact of gene transfer on archaeal evolution.</title>
        <authorList>
            <person name="Dombrowski N."/>
            <person name="Williams T.A."/>
            <person name="Sun J."/>
            <person name="Woodcroft B.J."/>
            <person name="Lee J.H."/>
            <person name="Minh B.Q."/>
            <person name="Rinke C."/>
            <person name="Spang A."/>
        </authorList>
    </citation>
    <scope>NUCLEOTIDE SEQUENCE [LARGE SCALE GENOMIC DNA]</scope>
    <source>
        <strain evidence="13">MAG_bin1129</strain>
    </source>
</reference>
<evidence type="ECO:0000259" key="11">
    <source>
        <dbReference type="Pfam" id="PF08264"/>
    </source>
</evidence>
<dbReference type="SUPFAM" id="SSF57770">
    <property type="entry name" value="Methionyl-tRNA synthetase (MetRS), Zn-domain"/>
    <property type="match status" value="1"/>
</dbReference>
<comment type="subcellular location">
    <subcellularLocation>
        <location evidence="1 10">Cytoplasm</location>
    </subcellularLocation>
</comment>
<comment type="similarity">
    <text evidence="10">Belongs to the class-I aminoacyl-tRNA synthetase family. MetG type 1 subfamily.</text>
</comment>
<dbReference type="PROSITE" id="PS00178">
    <property type="entry name" value="AA_TRNA_LIGASE_I"/>
    <property type="match status" value="1"/>
</dbReference>
<dbReference type="AlphaFoldDB" id="A0A832VB32"/>
<evidence type="ECO:0000256" key="4">
    <source>
        <dbReference type="ARBA" id="ARBA00022741"/>
    </source>
</evidence>
<comment type="cofactor">
    <cofactor evidence="10">
        <name>Zn(2+)</name>
        <dbReference type="ChEBI" id="CHEBI:29105"/>
    </cofactor>
    <text evidence="10">Binds 1 zinc ion per subunit.</text>
</comment>
<comment type="catalytic activity">
    <reaction evidence="9 10">
        <text>tRNA(Met) + L-methionine + ATP = L-methionyl-tRNA(Met) + AMP + diphosphate</text>
        <dbReference type="Rhea" id="RHEA:13481"/>
        <dbReference type="Rhea" id="RHEA-COMP:9667"/>
        <dbReference type="Rhea" id="RHEA-COMP:9698"/>
        <dbReference type="ChEBI" id="CHEBI:30616"/>
        <dbReference type="ChEBI" id="CHEBI:33019"/>
        <dbReference type="ChEBI" id="CHEBI:57844"/>
        <dbReference type="ChEBI" id="CHEBI:78442"/>
        <dbReference type="ChEBI" id="CHEBI:78530"/>
        <dbReference type="ChEBI" id="CHEBI:456215"/>
        <dbReference type="EC" id="6.1.1.10"/>
    </reaction>
</comment>
<evidence type="ECO:0000313" key="14">
    <source>
        <dbReference type="Proteomes" id="UP000646946"/>
    </source>
</evidence>
<evidence type="ECO:0000256" key="5">
    <source>
        <dbReference type="ARBA" id="ARBA00022833"/>
    </source>
</evidence>
<comment type="function">
    <text evidence="10">Is required not only for elongation of protein synthesis but also for the initiation of all mRNA translation through initiator tRNA(fMet) aminoacylation.</text>
</comment>
<accession>A0A832VB32</accession>
<evidence type="ECO:0000256" key="10">
    <source>
        <dbReference type="HAMAP-Rule" id="MF_00098"/>
    </source>
</evidence>
<feature type="binding site" evidence="10">
    <location>
        <position position="145"/>
    </location>
    <ligand>
        <name>Zn(2+)</name>
        <dbReference type="ChEBI" id="CHEBI:29105"/>
    </ligand>
</feature>
<dbReference type="InterPro" id="IPR033911">
    <property type="entry name" value="MetRS_core"/>
</dbReference>
<evidence type="ECO:0000256" key="9">
    <source>
        <dbReference type="ARBA" id="ARBA00047364"/>
    </source>
</evidence>
<evidence type="ECO:0000256" key="3">
    <source>
        <dbReference type="ARBA" id="ARBA00022723"/>
    </source>
</evidence>
<dbReference type="Pfam" id="PF09334">
    <property type="entry name" value="tRNA-synt_1g"/>
    <property type="match status" value="1"/>
</dbReference>
<dbReference type="InterPro" id="IPR014758">
    <property type="entry name" value="Met-tRNA_synth"/>
</dbReference>
<evidence type="ECO:0000256" key="8">
    <source>
        <dbReference type="ARBA" id="ARBA00023146"/>
    </source>
</evidence>
<dbReference type="GO" id="GO:0005829">
    <property type="term" value="C:cytosol"/>
    <property type="evidence" value="ECO:0007669"/>
    <property type="project" value="TreeGrafter"/>
</dbReference>
<dbReference type="InterPro" id="IPR013155">
    <property type="entry name" value="M/V/L/I-tRNA-synth_anticd-bd"/>
</dbReference>
<dbReference type="InterPro" id="IPR041872">
    <property type="entry name" value="Anticodon_Met"/>
</dbReference>
<feature type="domain" description="Methionyl/Leucyl tRNA synthetase" evidence="12">
    <location>
        <begin position="6"/>
        <end position="387"/>
    </location>
</feature>
<dbReference type="InterPro" id="IPR009080">
    <property type="entry name" value="tRNAsynth_Ia_anticodon-bd"/>
</dbReference>
<dbReference type="CDD" id="cd07957">
    <property type="entry name" value="Anticodon_Ia_Met"/>
    <property type="match status" value="1"/>
</dbReference>
<sequence length="534" mass="61982">MPKEKILVTCALPYANGPLHAGHIRSTYLPADIYVRYLRMNGKDVAFICGSDEHGTPITLTAEKEKTTPLEVATKYHKIMKQELKDLEIDFDIFSRTSTKLNHKNAQEFFLEAHKKGYIYAQDVDQYYCNTNKRFLPDRYVEGNCPNCGFEGARGDHCEKCAQALRTLDNPHCIICGSIPELKSTKHWFFKLTVFKEQLKKFLSRKELPTNVKNYALSWTENLQNWCITRDLEWGVKVPLPEAENKVLYVWWDAPIGYISATQEWDKKNGLSYWKNGNIIHFIGKDIIYHHALFWPAMLIAHGKYKLPYTIIAGEYLTLEKEKMSTSRGWVVWVSDFLKKYPADYLRYYLTITSPLATDMDFSWKEFEARINNELSDVLGNFVHRTLTFIQRFFYKTIPKPRKLDEKDKKIFAKIAETQKIVAQKIEEFNFLEGLKAIMELARAGNVYFNEKEPWKNKETQATTIYVTANLVHAIAILLLPFLPETALKIHSQLGHKGAFDELKWECAKEKVKAGQKIALHIKPIIQKIEIKST</sequence>
<dbReference type="GO" id="GO:0006431">
    <property type="term" value="P:methionyl-tRNA aminoacylation"/>
    <property type="evidence" value="ECO:0007669"/>
    <property type="project" value="UniProtKB-UniRule"/>
</dbReference>
<dbReference type="PANTHER" id="PTHR45765:SF1">
    <property type="entry name" value="METHIONINE--TRNA LIGASE, CYTOPLASMIC"/>
    <property type="match status" value="1"/>
</dbReference>
<evidence type="ECO:0000313" key="13">
    <source>
        <dbReference type="EMBL" id="HIK00886.1"/>
    </source>
</evidence>
<feature type="binding site" evidence="10">
    <location>
        <position position="148"/>
    </location>
    <ligand>
        <name>Zn(2+)</name>
        <dbReference type="ChEBI" id="CHEBI:29105"/>
    </ligand>
</feature>
<gene>
    <name evidence="10 13" type="primary">metG</name>
    <name evidence="13" type="ORF">H1016_05120</name>
</gene>
<keyword evidence="10" id="KW-0963">Cytoplasm</keyword>
<dbReference type="EC" id="6.1.1.10" evidence="10"/>
<dbReference type="Pfam" id="PF08264">
    <property type="entry name" value="Anticodon_1"/>
    <property type="match status" value="1"/>
</dbReference>
<feature type="short sequence motif" description="'HIGH' region" evidence="10">
    <location>
        <begin position="13"/>
        <end position="23"/>
    </location>
</feature>
<dbReference type="InterPro" id="IPR029038">
    <property type="entry name" value="MetRS_Zn"/>
</dbReference>
<evidence type="ECO:0000256" key="7">
    <source>
        <dbReference type="ARBA" id="ARBA00022917"/>
    </source>
</evidence>
<dbReference type="SUPFAM" id="SSF47323">
    <property type="entry name" value="Anticodon-binding domain of a subclass of class I aminoacyl-tRNA synthetases"/>
    <property type="match status" value="1"/>
</dbReference>
<dbReference type="NCBIfam" id="TIGR00398">
    <property type="entry name" value="metG"/>
    <property type="match status" value="1"/>
</dbReference>
<proteinExistence type="inferred from homology"/>
<dbReference type="GO" id="GO:0005524">
    <property type="term" value="F:ATP binding"/>
    <property type="evidence" value="ECO:0007669"/>
    <property type="project" value="UniProtKB-UniRule"/>
</dbReference>
<dbReference type="Proteomes" id="UP000646946">
    <property type="component" value="Unassembled WGS sequence"/>
</dbReference>
<keyword evidence="14" id="KW-1185">Reference proteome</keyword>
<feature type="short sequence motif" description="'KMSKS' region" evidence="10">
    <location>
        <begin position="323"/>
        <end position="327"/>
    </location>
</feature>
<evidence type="ECO:0000256" key="6">
    <source>
        <dbReference type="ARBA" id="ARBA00022840"/>
    </source>
</evidence>
<dbReference type="GO" id="GO:0004825">
    <property type="term" value="F:methionine-tRNA ligase activity"/>
    <property type="evidence" value="ECO:0007669"/>
    <property type="project" value="UniProtKB-UniRule"/>
</dbReference>